<dbReference type="Gene3D" id="1.10.10.10">
    <property type="entry name" value="Winged helix-like DNA-binding domain superfamily/Winged helix DNA-binding domain"/>
    <property type="match status" value="1"/>
</dbReference>
<accession>A0ABM6JKM9</accession>
<name>A0ABM6JKM9_9GAMM</name>
<evidence type="ECO:0000256" key="3">
    <source>
        <dbReference type="ARBA" id="ARBA00023125"/>
    </source>
</evidence>
<dbReference type="PANTHER" id="PTHR30118:SF14">
    <property type="entry name" value="LYSR FAMILY TRANSCRIPTIONAL REGULATOR"/>
    <property type="match status" value="1"/>
</dbReference>
<dbReference type="SUPFAM" id="SSF46785">
    <property type="entry name" value="Winged helix' DNA-binding domain"/>
    <property type="match status" value="1"/>
</dbReference>
<dbReference type="InterPro" id="IPR000847">
    <property type="entry name" value="LysR_HTH_N"/>
</dbReference>
<keyword evidence="2" id="KW-0805">Transcription regulation</keyword>
<protein>
    <recommendedName>
        <fullName evidence="5">HTH lysR-type domain-containing protein</fullName>
    </recommendedName>
</protein>
<evidence type="ECO:0000256" key="2">
    <source>
        <dbReference type="ARBA" id="ARBA00023015"/>
    </source>
</evidence>
<keyword evidence="7" id="KW-1185">Reference proteome</keyword>
<keyword evidence="3" id="KW-0238">DNA-binding</keyword>
<organism evidence="6 7">
    <name type="scientific">Shewanella japonica</name>
    <dbReference type="NCBI Taxonomy" id="93973"/>
    <lineage>
        <taxon>Bacteria</taxon>
        <taxon>Pseudomonadati</taxon>
        <taxon>Pseudomonadota</taxon>
        <taxon>Gammaproteobacteria</taxon>
        <taxon>Alteromonadales</taxon>
        <taxon>Shewanellaceae</taxon>
        <taxon>Shewanella</taxon>
    </lineage>
</organism>
<comment type="similarity">
    <text evidence="1">Belongs to the LysR transcriptional regulatory family.</text>
</comment>
<dbReference type="PROSITE" id="PS50931">
    <property type="entry name" value="HTH_LYSR"/>
    <property type="match status" value="1"/>
</dbReference>
<evidence type="ECO:0000313" key="7">
    <source>
        <dbReference type="Proteomes" id="UP000191820"/>
    </source>
</evidence>
<dbReference type="Pfam" id="PF00126">
    <property type="entry name" value="HTH_1"/>
    <property type="match status" value="1"/>
</dbReference>
<gene>
    <name evidence="6" type="ORF">SJ2017_2483</name>
</gene>
<proteinExistence type="inferred from homology"/>
<evidence type="ECO:0000313" key="6">
    <source>
        <dbReference type="EMBL" id="ARD22773.1"/>
    </source>
</evidence>
<evidence type="ECO:0000256" key="4">
    <source>
        <dbReference type="ARBA" id="ARBA00023163"/>
    </source>
</evidence>
<feature type="domain" description="HTH lysR-type" evidence="5">
    <location>
        <begin position="9"/>
        <end position="66"/>
    </location>
</feature>
<sequence length="319" mass="36541">MYRKYSEQINLNYLRIFNELYRSRSTTLAAAKLGITQSAVSQVLSKLRNATGDPLFIKGQGQLVPTVRATEIGEGLASELIQLDKRFYPEDFLNQDDFDGEINFSIASPIIDVIAKALMDTVEKVLPKAKINFTHWNDHSLDQIINGDVHIGLNLFPINAPKEIRQIPLVINQAVFISAKPNQWIEDGMQKTGFVDHDFAGIIFSGINRLQPILENNDLTKGFKFKYRSESHSLLSHYLQKENTILLADKFSCHYYPDHYYYEAPKRLASLLPSQLSYALYYLQANHQDQIYSDSERVVKTLLEQFSSTIDIIPNRNKF</sequence>
<dbReference type="PANTHER" id="PTHR30118">
    <property type="entry name" value="HTH-TYPE TRANSCRIPTIONAL REGULATOR LEUO-RELATED"/>
    <property type="match status" value="1"/>
</dbReference>
<dbReference type="EMBL" id="CP020472">
    <property type="protein sequence ID" value="ARD22773.1"/>
    <property type="molecule type" value="Genomic_DNA"/>
</dbReference>
<evidence type="ECO:0000256" key="1">
    <source>
        <dbReference type="ARBA" id="ARBA00009437"/>
    </source>
</evidence>
<dbReference type="InterPro" id="IPR036390">
    <property type="entry name" value="WH_DNA-bd_sf"/>
</dbReference>
<dbReference type="RefSeq" id="WP_055023405.1">
    <property type="nucleotide sequence ID" value="NZ_CANMJJ010000001.1"/>
</dbReference>
<evidence type="ECO:0000259" key="5">
    <source>
        <dbReference type="PROSITE" id="PS50931"/>
    </source>
</evidence>
<reference evidence="6 7" key="1">
    <citation type="submission" date="2017-03" db="EMBL/GenBank/DDBJ databases">
        <title>Genome sequencing of Shewanella japonica KCTC 22435.</title>
        <authorList>
            <person name="Kim K.M."/>
        </authorList>
    </citation>
    <scope>NUCLEOTIDE SEQUENCE [LARGE SCALE GENOMIC DNA]</scope>
    <source>
        <strain evidence="6 7">KCTC 22435</strain>
    </source>
</reference>
<dbReference type="InterPro" id="IPR050389">
    <property type="entry name" value="LysR-type_TF"/>
</dbReference>
<dbReference type="InterPro" id="IPR036388">
    <property type="entry name" value="WH-like_DNA-bd_sf"/>
</dbReference>
<dbReference type="Proteomes" id="UP000191820">
    <property type="component" value="Chromosome"/>
</dbReference>
<keyword evidence="4" id="KW-0804">Transcription</keyword>